<dbReference type="KEGG" id="mvo:Mvol_0054"/>
<dbReference type="HOGENOM" id="CLU_3245428_0_0_2"/>
<gene>
    <name evidence="2" type="ordered locus">Mvol_0054</name>
    <name evidence="3" type="ordered locus">Mvol_0114</name>
</gene>
<dbReference type="EMBL" id="CP002057">
    <property type="protein sequence ID" value="ADI35714.1"/>
    <property type="molecule type" value="Genomic_DNA"/>
</dbReference>
<dbReference type="InParanoid" id="D7DRF4"/>
<evidence type="ECO:0000256" key="1">
    <source>
        <dbReference type="SAM" id="Phobius"/>
    </source>
</evidence>
<reference evidence="2 4" key="1">
    <citation type="submission" date="2010-05" db="EMBL/GenBank/DDBJ databases">
        <title>Complete sequence of Methanococcus voltae A3.</title>
        <authorList>
            <consortium name="US DOE Joint Genome Institute"/>
            <person name="Lucas S."/>
            <person name="Copeland A."/>
            <person name="Lapidus A."/>
            <person name="Cheng J.-F."/>
            <person name="Bruce D."/>
            <person name="Goodwin L."/>
            <person name="Pitluck S."/>
            <person name="Lowry S."/>
            <person name="Clum A."/>
            <person name="Land M."/>
            <person name="Hauser L."/>
            <person name="Kyrpides N."/>
            <person name="Mikhailova N."/>
            <person name="Whitman W.B."/>
            <person name="Woyke T."/>
        </authorList>
    </citation>
    <scope>NUCLEOTIDE SEQUENCE [LARGE SCALE GENOMIC DNA]</scope>
    <source>
        <strain evidence="2">A3</strain>
        <strain evidence="4">ATCC BAA-1334 / A3</strain>
    </source>
</reference>
<dbReference type="EMBL" id="CP002057">
    <property type="protein sequence ID" value="ADI35774.1"/>
    <property type="molecule type" value="Genomic_DNA"/>
</dbReference>
<evidence type="ECO:0000313" key="3">
    <source>
        <dbReference type="EMBL" id="ADI35774.1"/>
    </source>
</evidence>
<protein>
    <submittedName>
        <fullName evidence="2">Uncharacterized protein</fullName>
    </submittedName>
</protein>
<keyword evidence="1" id="KW-0472">Membrane</keyword>
<dbReference type="Proteomes" id="UP000007722">
    <property type="component" value="Chromosome"/>
</dbReference>
<sequence>MDKKLKNTNKNKLTNLINKKIKYLIIILIILILHHRMDKQAT</sequence>
<name>D7DRF4_METV3</name>
<feature type="transmembrane region" description="Helical" evidence="1">
    <location>
        <begin position="21"/>
        <end position="37"/>
    </location>
</feature>
<keyword evidence="1" id="KW-0812">Transmembrane</keyword>
<proteinExistence type="predicted"/>
<organism evidence="2 4">
    <name type="scientific">Methanococcus voltae (strain ATCC BAA-1334 / A3)</name>
    <dbReference type="NCBI Taxonomy" id="456320"/>
    <lineage>
        <taxon>Archaea</taxon>
        <taxon>Methanobacteriati</taxon>
        <taxon>Methanobacteriota</taxon>
        <taxon>Methanomada group</taxon>
        <taxon>Methanococci</taxon>
        <taxon>Methanococcales</taxon>
        <taxon>Methanococcaceae</taxon>
        <taxon>Methanococcus</taxon>
    </lineage>
</organism>
<dbReference type="KEGG" id="mvo:Mvol_0114"/>
<keyword evidence="1" id="KW-1133">Transmembrane helix</keyword>
<accession>D7DRF4</accession>
<evidence type="ECO:0000313" key="4">
    <source>
        <dbReference type="Proteomes" id="UP000007722"/>
    </source>
</evidence>
<evidence type="ECO:0000313" key="2">
    <source>
        <dbReference type="EMBL" id="ADI35714.1"/>
    </source>
</evidence>
<dbReference type="AlphaFoldDB" id="D7DRF4"/>
<keyword evidence="4" id="KW-1185">Reference proteome</keyword>